<accession>D7C9P4</accession>
<dbReference type="HOGENOM" id="CLU_2977167_0_0_11"/>
<protein>
    <submittedName>
        <fullName evidence="1">Uncharacterized protein</fullName>
    </submittedName>
</protein>
<name>D7C9P4_STRBB</name>
<organism evidence="1 2">
    <name type="scientific">Streptomyces bingchenggensis (strain BCW-1)</name>
    <dbReference type="NCBI Taxonomy" id="749414"/>
    <lineage>
        <taxon>Bacteria</taxon>
        <taxon>Bacillati</taxon>
        <taxon>Actinomycetota</taxon>
        <taxon>Actinomycetes</taxon>
        <taxon>Kitasatosporales</taxon>
        <taxon>Streptomycetaceae</taxon>
        <taxon>Streptomyces</taxon>
    </lineage>
</organism>
<reference evidence="1 2" key="1">
    <citation type="journal article" date="2010" name="J. Bacteriol.">
        <title>Genome sequence of the milbemycin-producing bacterium Streptomyces bingchenggensis.</title>
        <authorList>
            <person name="Wang X.J."/>
            <person name="Yan Y.J."/>
            <person name="Zhang B."/>
            <person name="An J."/>
            <person name="Wang J.J."/>
            <person name="Tian J."/>
            <person name="Jiang L."/>
            <person name="Chen Y.H."/>
            <person name="Huang S.X."/>
            <person name="Yin M."/>
            <person name="Zhang J."/>
            <person name="Gao A.L."/>
            <person name="Liu C.X."/>
            <person name="Zhu Z.X."/>
            <person name="Xiang W.S."/>
        </authorList>
    </citation>
    <scope>NUCLEOTIDE SEQUENCE [LARGE SCALE GENOMIC DNA]</scope>
    <source>
        <strain evidence="1 2">BCW-1</strain>
    </source>
</reference>
<dbReference type="KEGG" id="sbh:SBI_09638"/>
<dbReference type="Proteomes" id="UP000000377">
    <property type="component" value="Chromosome"/>
</dbReference>
<dbReference type="AlphaFoldDB" id="D7C9P4"/>
<evidence type="ECO:0000313" key="1">
    <source>
        <dbReference type="EMBL" id="ADI12756.1"/>
    </source>
</evidence>
<proteinExistence type="predicted"/>
<dbReference type="EMBL" id="CP002047">
    <property type="protein sequence ID" value="ADI12756.1"/>
    <property type="molecule type" value="Genomic_DNA"/>
</dbReference>
<keyword evidence="2" id="KW-1185">Reference proteome</keyword>
<gene>
    <name evidence="1" type="ordered locus">SBI_09638</name>
</gene>
<evidence type="ECO:0000313" key="2">
    <source>
        <dbReference type="Proteomes" id="UP000000377"/>
    </source>
</evidence>
<sequence length="58" mass="6244">MMSWIRPARTRSASGISAIFASMSRSAAASFSARDEPRRAAAFFSARACSFSAAAPRW</sequence>